<evidence type="ECO:0000256" key="1">
    <source>
        <dbReference type="ARBA" id="ARBA00022676"/>
    </source>
</evidence>
<sequence length="438" mass="49221">MTTRCLSLLHVDAPHVLNNHRHYASHMGYEHATVSVAGLPGSAHGLLLKYEVILQHLRRMPEMALLVCMSEDCIVLNMLPVEPIAAGRQHALMAVSGSSEAHQTAVQIWRNTADIRRFIVGCIEKCKLGRTAQNEVELLSPLDHIEAHGERGGILCTMHCGPRFEPHWARHANLWTIVLEEGDAYGGIHSSFRDALAGHVNDCQQKGTPLFRFADESAERNEDFSVYNPGKPIALVTYYTPNVRAYGAVAERNMRRYCERHGYTLYVYRQTPAEVGPGTSGTWLKPWFLRKHLPHHEWMFWVDADILFFDQRKPLETLLDGRDIVAAHDIGPWAINAGLLGFRRKPATIAFVEEIYAHVNAAPDKSSTYANGGDQTIIANLLTERLGWKLENGLDCMSINTPWYFQQADSLMVHFVAIVSPLRALLMAEQDRASMQLG</sequence>
<accession>A0A158DXS6</accession>
<dbReference type="OrthoDB" id="8829532at2"/>
<dbReference type="Pfam" id="PF05637">
    <property type="entry name" value="Glyco_transf_34"/>
    <property type="match status" value="1"/>
</dbReference>
<dbReference type="SUPFAM" id="SSF53448">
    <property type="entry name" value="Nucleotide-diphospho-sugar transferases"/>
    <property type="match status" value="1"/>
</dbReference>
<evidence type="ECO:0000313" key="4">
    <source>
        <dbReference type="Proteomes" id="UP000071859"/>
    </source>
</evidence>
<proteinExistence type="predicted"/>
<keyword evidence="4" id="KW-1185">Reference proteome</keyword>
<protein>
    <submittedName>
        <fullName evidence="3">Galactosyl transferase GMA12/MNN10 domain protein</fullName>
    </submittedName>
</protein>
<keyword evidence="1" id="KW-0328">Glycosyltransferase</keyword>
<dbReference type="InterPro" id="IPR029044">
    <property type="entry name" value="Nucleotide-diphossugar_trans"/>
</dbReference>
<dbReference type="GO" id="GO:0016020">
    <property type="term" value="C:membrane"/>
    <property type="evidence" value="ECO:0007669"/>
    <property type="project" value="InterPro"/>
</dbReference>
<dbReference type="InterPro" id="IPR008630">
    <property type="entry name" value="Glyco_trans_34"/>
</dbReference>
<dbReference type="Gene3D" id="3.90.550.10">
    <property type="entry name" value="Spore Coat Polysaccharide Biosynthesis Protein SpsA, Chain A"/>
    <property type="match status" value="1"/>
</dbReference>
<dbReference type="PANTHER" id="PTHR31306:SF4">
    <property type="entry name" value="ALPHA-1,2-GALACTOSYLTRANSFERASE"/>
    <property type="match status" value="1"/>
</dbReference>
<organism evidence="3 4">
    <name type="scientific">Caballeronia calidae</name>
    <dbReference type="NCBI Taxonomy" id="1777139"/>
    <lineage>
        <taxon>Bacteria</taxon>
        <taxon>Pseudomonadati</taxon>
        <taxon>Pseudomonadota</taxon>
        <taxon>Betaproteobacteria</taxon>
        <taxon>Burkholderiales</taxon>
        <taxon>Burkholderiaceae</taxon>
        <taxon>Caballeronia</taxon>
    </lineage>
</organism>
<dbReference type="PANTHER" id="PTHR31306">
    <property type="entry name" value="ALPHA-1,6-MANNOSYLTRANSFERASE MNN11-RELATED"/>
    <property type="match status" value="1"/>
</dbReference>
<dbReference type="EMBL" id="FCOX02000038">
    <property type="protein sequence ID" value="SAK98996.1"/>
    <property type="molecule type" value="Genomic_DNA"/>
</dbReference>
<evidence type="ECO:0000256" key="2">
    <source>
        <dbReference type="ARBA" id="ARBA00022679"/>
    </source>
</evidence>
<name>A0A158DXS6_9BURK</name>
<reference evidence="3" key="1">
    <citation type="submission" date="2016-01" db="EMBL/GenBank/DDBJ databases">
        <authorList>
            <person name="Peeters C."/>
        </authorList>
    </citation>
    <scope>NUCLEOTIDE SEQUENCE</scope>
    <source>
        <strain evidence="3">LMG 29321</strain>
    </source>
</reference>
<comment type="caution">
    <text evidence="3">The sequence shown here is derived from an EMBL/GenBank/DDBJ whole genome shotgun (WGS) entry which is preliminary data.</text>
</comment>
<dbReference type="RefSeq" id="WP_062609438.1">
    <property type="nucleotide sequence ID" value="NZ_FCOX02000038.1"/>
</dbReference>
<gene>
    <name evidence="3" type="ORF">AWB78_05732</name>
</gene>
<dbReference type="GO" id="GO:0016757">
    <property type="term" value="F:glycosyltransferase activity"/>
    <property type="evidence" value="ECO:0007669"/>
    <property type="project" value="UniProtKB-KW"/>
</dbReference>
<dbReference type="Proteomes" id="UP000071859">
    <property type="component" value="Unassembled WGS sequence"/>
</dbReference>
<dbReference type="GO" id="GO:0006487">
    <property type="term" value="P:protein N-linked glycosylation"/>
    <property type="evidence" value="ECO:0007669"/>
    <property type="project" value="TreeGrafter"/>
</dbReference>
<evidence type="ECO:0000313" key="3">
    <source>
        <dbReference type="EMBL" id="SAK98996.1"/>
    </source>
</evidence>
<keyword evidence="2 3" id="KW-0808">Transferase</keyword>
<dbReference type="AlphaFoldDB" id="A0A158DXS6"/>